<accession>A0ABP8UZC1</accession>
<proteinExistence type="predicted"/>
<sequence length="152" mass="16856">MKLTDTQTNTLQLIHGNGHLTAQDIPLRGGARKKVLESLIKRGLLRAKTCKNWINYSLTPEGRQAIGVEQPEADEKKPVTRPGSKLHRVIELLSRSEGTTIAKIMAETGWQQHTVRGTLAGTIKKRLGLTITSEKPEGKDRIYRIAEEPVTA</sequence>
<protein>
    <recommendedName>
        <fullName evidence="3">DUF3489 domain-containing protein</fullName>
    </recommendedName>
</protein>
<dbReference type="Pfam" id="PF11994">
    <property type="entry name" value="DUF3489"/>
    <property type="match status" value="1"/>
</dbReference>
<dbReference type="EMBL" id="BAABFL010000011">
    <property type="protein sequence ID" value="GAA4647882.1"/>
    <property type="molecule type" value="Genomic_DNA"/>
</dbReference>
<dbReference type="Proteomes" id="UP001500604">
    <property type="component" value="Unassembled WGS sequence"/>
</dbReference>
<dbReference type="RefSeq" id="WP_345192830.1">
    <property type="nucleotide sequence ID" value="NZ_BAABFL010000011.1"/>
</dbReference>
<dbReference type="InterPro" id="IPR021880">
    <property type="entry name" value="DUF3489"/>
</dbReference>
<reference evidence="2" key="1">
    <citation type="journal article" date="2019" name="Int. J. Syst. Evol. Microbiol.">
        <title>The Global Catalogue of Microorganisms (GCM) 10K type strain sequencing project: providing services to taxonomists for standard genome sequencing and annotation.</title>
        <authorList>
            <consortium name="The Broad Institute Genomics Platform"/>
            <consortium name="The Broad Institute Genome Sequencing Center for Infectious Disease"/>
            <person name="Wu L."/>
            <person name="Ma J."/>
        </authorList>
    </citation>
    <scope>NUCLEOTIDE SEQUENCE [LARGE SCALE GENOMIC DNA]</scope>
    <source>
        <strain evidence="2">JCM 17805</strain>
    </source>
</reference>
<evidence type="ECO:0000313" key="2">
    <source>
        <dbReference type="Proteomes" id="UP001500604"/>
    </source>
</evidence>
<organism evidence="1 2">
    <name type="scientific">Kistimonas scapharcae</name>
    <dbReference type="NCBI Taxonomy" id="1036133"/>
    <lineage>
        <taxon>Bacteria</taxon>
        <taxon>Pseudomonadati</taxon>
        <taxon>Pseudomonadota</taxon>
        <taxon>Gammaproteobacteria</taxon>
        <taxon>Oceanospirillales</taxon>
        <taxon>Endozoicomonadaceae</taxon>
        <taxon>Kistimonas</taxon>
    </lineage>
</organism>
<keyword evidence="2" id="KW-1185">Reference proteome</keyword>
<gene>
    <name evidence="1" type="ORF">GCM10023116_01440</name>
</gene>
<name>A0ABP8UZC1_9GAMM</name>
<evidence type="ECO:0008006" key="3">
    <source>
        <dbReference type="Google" id="ProtNLM"/>
    </source>
</evidence>
<comment type="caution">
    <text evidence="1">The sequence shown here is derived from an EMBL/GenBank/DDBJ whole genome shotgun (WGS) entry which is preliminary data.</text>
</comment>
<evidence type="ECO:0000313" key="1">
    <source>
        <dbReference type="EMBL" id="GAA4647882.1"/>
    </source>
</evidence>